<name>A0A4D6M858_VIGUN</name>
<dbReference type="AlphaFoldDB" id="A0A4D6M858"/>
<dbReference type="EMBL" id="CP039350">
    <property type="protein sequence ID" value="QCD96306.1"/>
    <property type="molecule type" value="Genomic_DNA"/>
</dbReference>
<evidence type="ECO:0000313" key="1">
    <source>
        <dbReference type="EMBL" id="QCD96306.1"/>
    </source>
</evidence>
<evidence type="ECO:0000313" key="2">
    <source>
        <dbReference type="Proteomes" id="UP000501690"/>
    </source>
</evidence>
<gene>
    <name evidence="1" type="ORF">DEO72_LG6g1008</name>
</gene>
<reference evidence="1 2" key="1">
    <citation type="submission" date="2019-04" db="EMBL/GenBank/DDBJ databases">
        <title>An improved genome assembly and genetic linkage map for asparagus bean, Vigna unguiculata ssp. sesquipedialis.</title>
        <authorList>
            <person name="Xia Q."/>
            <person name="Zhang R."/>
            <person name="Dong Y."/>
        </authorList>
    </citation>
    <scope>NUCLEOTIDE SEQUENCE [LARGE SCALE GENOMIC DNA]</scope>
    <source>
        <tissue evidence="1">Leaf</tissue>
    </source>
</reference>
<proteinExistence type="predicted"/>
<keyword evidence="2" id="KW-1185">Reference proteome</keyword>
<sequence>MFLVVVPTEAFWFPGGLKANESTPPPMVGHWLTVPIPSLPDTSFSGFRRTYLDPTSDVDFGNDGWCGSNIEDQK</sequence>
<protein>
    <submittedName>
        <fullName evidence="1">Uncharacterized protein</fullName>
    </submittedName>
</protein>
<dbReference type="Proteomes" id="UP000501690">
    <property type="component" value="Linkage Group LG6"/>
</dbReference>
<organism evidence="1 2">
    <name type="scientific">Vigna unguiculata</name>
    <name type="common">Cowpea</name>
    <dbReference type="NCBI Taxonomy" id="3917"/>
    <lineage>
        <taxon>Eukaryota</taxon>
        <taxon>Viridiplantae</taxon>
        <taxon>Streptophyta</taxon>
        <taxon>Embryophyta</taxon>
        <taxon>Tracheophyta</taxon>
        <taxon>Spermatophyta</taxon>
        <taxon>Magnoliopsida</taxon>
        <taxon>eudicotyledons</taxon>
        <taxon>Gunneridae</taxon>
        <taxon>Pentapetalae</taxon>
        <taxon>rosids</taxon>
        <taxon>fabids</taxon>
        <taxon>Fabales</taxon>
        <taxon>Fabaceae</taxon>
        <taxon>Papilionoideae</taxon>
        <taxon>50 kb inversion clade</taxon>
        <taxon>NPAAA clade</taxon>
        <taxon>indigoferoid/millettioid clade</taxon>
        <taxon>Phaseoleae</taxon>
        <taxon>Vigna</taxon>
    </lineage>
</organism>
<accession>A0A4D6M858</accession>